<evidence type="ECO:0000313" key="4">
    <source>
        <dbReference type="EMBL" id="MBO9204917.1"/>
    </source>
</evidence>
<dbReference type="PROSITE" id="PS00149">
    <property type="entry name" value="SULFATASE_2"/>
    <property type="match status" value="1"/>
</dbReference>
<evidence type="ECO:0000259" key="3">
    <source>
        <dbReference type="Pfam" id="PF16347"/>
    </source>
</evidence>
<reference evidence="4 5" key="1">
    <citation type="submission" date="2021-03" db="EMBL/GenBank/DDBJ databases">
        <title>Assistant Professor.</title>
        <authorList>
            <person name="Huq M.A."/>
        </authorList>
    </citation>
    <scope>NUCLEOTIDE SEQUENCE [LARGE SCALE GENOMIC DNA]</scope>
    <source>
        <strain evidence="4 5">MAH-29</strain>
    </source>
</reference>
<evidence type="ECO:0000313" key="5">
    <source>
        <dbReference type="Proteomes" id="UP000677244"/>
    </source>
</evidence>
<comment type="similarity">
    <text evidence="1">Belongs to the sulfatase family.</text>
</comment>
<dbReference type="Gene3D" id="3.40.720.10">
    <property type="entry name" value="Alkaline Phosphatase, subunit A"/>
    <property type="match status" value="1"/>
</dbReference>
<evidence type="ECO:0000256" key="2">
    <source>
        <dbReference type="ARBA" id="ARBA00022801"/>
    </source>
</evidence>
<evidence type="ECO:0000256" key="1">
    <source>
        <dbReference type="ARBA" id="ARBA00008779"/>
    </source>
</evidence>
<dbReference type="InterPro" id="IPR017850">
    <property type="entry name" value="Alkaline_phosphatase_core_sf"/>
</dbReference>
<accession>A0ABS3Z419</accession>
<keyword evidence="5" id="KW-1185">Reference proteome</keyword>
<keyword evidence="2" id="KW-0378">Hydrolase</keyword>
<dbReference type="CDD" id="cd16031">
    <property type="entry name" value="G6S_like"/>
    <property type="match status" value="1"/>
</dbReference>
<protein>
    <submittedName>
        <fullName evidence="4">Sulfatase</fullName>
    </submittedName>
</protein>
<feature type="domain" description="N-sulphoglucosamine sulphohydrolase C-terminal" evidence="3">
    <location>
        <begin position="383"/>
        <end position="533"/>
    </location>
</feature>
<dbReference type="SUPFAM" id="SSF53649">
    <property type="entry name" value="Alkaline phosphatase-like"/>
    <property type="match status" value="1"/>
</dbReference>
<gene>
    <name evidence="4" type="ORF">J7I42_31805</name>
</gene>
<dbReference type="InterPro" id="IPR024607">
    <property type="entry name" value="Sulfatase_CS"/>
</dbReference>
<comment type="caution">
    <text evidence="4">The sequence shown here is derived from an EMBL/GenBank/DDBJ whole genome shotgun (WGS) entry which is preliminary data.</text>
</comment>
<dbReference type="Pfam" id="PF16347">
    <property type="entry name" value="SGSH_C"/>
    <property type="match status" value="1"/>
</dbReference>
<organism evidence="4 5">
    <name type="scientific">Niastella soli</name>
    <dbReference type="NCBI Taxonomy" id="2821487"/>
    <lineage>
        <taxon>Bacteria</taxon>
        <taxon>Pseudomonadati</taxon>
        <taxon>Bacteroidota</taxon>
        <taxon>Chitinophagia</taxon>
        <taxon>Chitinophagales</taxon>
        <taxon>Chitinophagaceae</taxon>
        <taxon>Niastella</taxon>
    </lineage>
</organism>
<dbReference type="PROSITE" id="PS00523">
    <property type="entry name" value="SULFATASE_1"/>
    <property type="match status" value="1"/>
</dbReference>
<dbReference type="InterPro" id="IPR032506">
    <property type="entry name" value="SGSH_C"/>
</dbReference>
<dbReference type="Proteomes" id="UP000677244">
    <property type="component" value="Unassembled WGS sequence"/>
</dbReference>
<name>A0ABS3Z419_9BACT</name>
<dbReference type="PANTHER" id="PTHR43108:SF6">
    <property type="entry name" value="N-SULPHOGLUCOSAMINE SULPHOHYDROLASE"/>
    <property type="match status" value="1"/>
</dbReference>
<dbReference type="EMBL" id="JAGHKO010000017">
    <property type="protein sequence ID" value="MBO9204917.1"/>
    <property type="molecule type" value="Genomic_DNA"/>
</dbReference>
<sequence length="541" mass="63453">MTRNLDFICMYKVPYFWDRFNISHMKTNPIRLLPGFVLSVLLCQTWEMGYTRQFPARPPNIIFIMADDHAYQAISAYGSTLIKTPNIDRIAREGALMSNGFVTNSVCSPSRAVILTGKYSHINGLRDNGTYFNGAQQTLPKILKENGYRTAIVGKWHLWSEPTGFDYWNILPAQGHYYNPPFIKMGKDTCYKGYVTDIITDLALQWIDSNRGQPFFLMLHHKAPHRNCMPPLKYLHQFDEVKFPLPATFNDSYKNRPALQRQQISVAHDLDLRYDTKIPCDTCAVTTINSWAPAEWQREIERLTPAERRQWDSAYALEYEQFKNIHDPAALVKFQFQRYLEDYLRCVLSVDDNVGRVLQYLDEHGLSENTIVIYTSDQGFYLGEHGLYDKRFMYNESFRSPMVVRYPAKIRPKQQVSQFTLNLDIAPTLLDYAGIAIPADMQGASMRPLLEKGKTPNWRNEIYYHYYELSFGLTRHYGIYTGRYKLIHFYDPIDAWELYDLKKDKLEINNLYNDPRYLKAVKALKERLRSLQKFYKDEVNW</sequence>
<proteinExistence type="inferred from homology"/>
<dbReference type="PANTHER" id="PTHR43108">
    <property type="entry name" value="N-ACETYLGLUCOSAMINE-6-SULFATASE FAMILY MEMBER"/>
    <property type="match status" value="1"/>
</dbReference>